<gene>
    <name evidence="1" type="ORF">VB620_10390</name>
</gene>
<accession>A0ABU5UF80</accession>
<protein>
    <submittedName>
        <fullName evidence="1">Uncharacterized protein</fullName>
    </submittedName>
</protein>
<comment type="caution">
    <text evidence="1">The sequence shown here is derived from an EMBL/GenBank/DDBJ whole genome shotgun (WGS) entry which is preliminary data.</text>
</comment>
<evidence type="ECO:0000313" key="1">
    <source>
        <dbReference type="EMBL" id="MEA5581745.1"/>
    </source>
</evidence>
<dbReference type="RefSeq" id="WP_323196098.1">
    <property type="nucleotide sequence ID" value="NZ_JAYGHG010000013.1"/>
</dbReference>
<dbReference type="EMBL" id="JAYGHG010000013">
    <property type="protein sequence ID" value="MEA5581745.1"/>
    <property type="molecule type" value="Genomic_DNA"/>
</dbReference>
<keyword evidence="2" id="KW-1185">Reference proteome</keyword>
<dbReference type="Proteomes" id="UP001302120">
    <property type="component" value="Unassembled WGS sequence"/>
</dbReference>
<sequence>MKRLNLVEIPMIALLSLLSFGILGGSFFLKTAFKNSDEIQIITDTSHYQQLRQELWSNNEYIQHFPQQIPDDAENIRIAYYSGVPPQGTFVQLRLKHSPEKIQTLLSQYQNMAKHEYKGGNTNDHVNLENGVPTTFFYTSNDAEESFPATYKILVLDAEDRGKPGFKWHHGYSYGVAIDISASEIVYWAEKW</sequence>
<name>A0ABU5UF80_9CYAN</name>
<organism evidence="1 2">
    <name type="scientific">Nodularia harveyana UHCC-0300</name>
    <dbReference type="NCBI Taxonomy" id="2974287"/>
    <lineage>
        <taxon>Bacteria</taxon>
        <taxon>Bacillati</taxon>
        <taxon>Cyanobacteriota</taxon>
        <taxon>Cyanophyceae</taxon>
        <taxon>Nostocales</taxon>
        <taxon>Nodulariaceae</taxon>
        <taxon>Nodularia</taxon>
    </lineage>
</organism>
<reference evidence="1 2" key="1">
    <citation type="submission" date="2023-12" db="EMBL/GenBank/DDBJ databases">
        <title>Baltic Sea Cyanobacteria.</title>
        <authorList>
            <person name="Delbaje E."/>
            <person name="Fewer D.P."/>
            <person name="Shishido T.K."/>
        </authorList>
    </citation>
    <scope>NUCLEOTIDE SEQUENCE [LARGE SCALE GENOMIC DNA]</scope>
    <source>
        <strain evidence="1 2">UHCC-0300</strain>
    </source>
</reference>
<proteinExistence type="predicted"/>
<evidence type="ECO:0000313" key="2">
    <source>
        <dbReference type="Proteomes" id="UP001302120"/>
    </source>
</evidence>